<protein>
    <submittedName>
        <fullName evidence="2">Uncharacterized protein</fullName>
    </submittedName>
</protein>
<evidence type="ECO:0000313" key="2">
    <source>
        <dbReference type="EMBL" id="CAD8838218.1"/>
    </source>
</evidence>
<reference evidence="2" key="1">
    <citation type="submission" date="2021-01" db="EMBL/GenBank/DDBJ databases">
        <authorList>
            <person name="Corre E."/>
            <person name="Pelletier E."/>
            <person name="Niang G."/>
            <person name="Scheremetjew M."/>
            <person name="Finn R."/>
            <person name="Kale V."/>
            <person name="Holt S."/>
            <person name="Cochrane G."/>
            <person name="Meng A."/>
            <person name="Brown T."/>
            <person name="Cohen L."/>
        </authorList>
    </citation>
    <scope>NUCLEOTIDE SEQUENCE</scope>
</reference>
<sequence>MPVYEEKLLSPLSIRYLQAEIRSKFRDGREVELSIAEIEATPGVGDYDLVLRAPFPAIEIFRRRVRPKQTREGEESFEANEVKSLLGSVEENKAQWFTFDHRRLFCLQRAAVAHWPLRVAAVVEVLYADHPSQLWRKKFDTFSGGRAVRVKYAHTTMESIVWDWRTEVAKNSPPTAAEEVACKQVAADQAKTSVRDLLDQPGDDDPVTRLLAAEAEAEARSQAAEATRVAESAKARAAPTRRPHHARSHVRPADRAQNIGPASVSIHNSRGAAPDVPSPPRRRRPRARAQAALATCAGEAIFHDGSDVPCAVGIAA</sequence>
<organism evidence="2">
    <name type="scientific">Noctiluca scintillans</name>
    <name type="common">Sea sparkle</name>
    <name type="synonym">Red tide dinoflagellate</name>
    <dbReference type="NCBI Taxonomy" id="2966"/>
    <lineage>
        <taxon>Eukaryota</taxon>
        <taxon>Sar</taxon>
        <taxon>Alveolata</taxon>
        <taxon>Dinophyceae</taxon>
        <taxon>Noctilucales</taxon>
        <taxon>Noctilucaceae</taxon>
        <taxon>Noctiluca</taxon>
    </lineage>
</organism>
<proteinExistence type="predicted"/>
<gene>
    <name evidence="2" type="ORF">NSCI0253_LOCUS12566</name>
</gene>
<feature type="compositionally biased region" description="Basic residues" evidence="1">
    <location>
        <begin position="239"/>
        <end position="250"/>
    </location>
</feature>
<dbReference type="EMBL" id="HBFQ01017957">
    <property type="protein sequence ID" value="CAD8838218.1"/>
    <property type="molecule type" value="Transcribed_RNA"/>
</dbReference>
<feature type="region of interest" description="Disordered" evidence="1">
    <location>
        <begin position="215"/>
        <end position="288"/>
    </location>
</feature>
<name>A0A7S1A066_NOCSC</name>
<evidence type="ECO:0000256" key="1">
    <source>
        <dbReference type="SAM" id="MobiDB-lite"/>
    </source>
</evidence>
<dbReference type="AlphaFoldDB" id="A0A7S1A066"/>
<accession>A0A7S1A066</accession>